<feature type="domain" description="R13L1/DRL21-like LRR repeat region" evidence="1">
    <location>
        <begin position="2"/>
        <end position="56"/>
    </location>
</feature>
<evidence type="ECO:0000313" key="3">
    <source>
        <dbReference type="Proteomes" id="UP000265520"/>
    </source>
</evidence>
<sequence>GVLKALEPHSGLKSFGVKSYGGAHFPPWMRNTYILKGLVHIILYDCKNCKKLPPLDLKYIDDALYEPATEKAFTSLKKLTLCDLPNLEGVLEVEGVEMLPELLNLSISCVPKLALPSLPSVELLSATRNCW</sequence>
<evidence type="ECO:0000259" key="1">
    <source>
        <dbReference type="Pfam" id="PF25019"/>
    </source>
</evidence>
<feature type="non-terminal residue" evidence="2">
    <location>
        <position position="1"/>
    </location>
</feature>
<organism evidence="2 3">
    <name type="scientific">Trifolium medium</name>
    <dbReference type="NCBI Taxonomy" id="97028"/>
    <lineage>
        <taxon>Eukaryota</taxon>
        <taxon>Viridiplantae</taxon>
        <taxon>Streptophyta</taxon>
        <taxon>Embryophyta</taxon>
        <taxon>Tracheophyta</taxon>
        <taxon>Spermatophyta</taxon>
        <taxon>Magnoliopsida</taxon>
        <taxon>eudicotyledons</taxon>
        <taxon>Gunneridae</taxon>
        <taxon>Pentapetalae</taxon>
        <taxon>rosids</taxon>
        <taxon>fabids</taxon>
        <taxon>Fabales</taxon>
        <taxon>Fabaceae</taxon>
        <taxon>Papilionoideae</taxon>
        <taxon>50 kb inversion clade</taxon>
        <taxon>NPAAA clade</taxon>
        <taxon>Hologalegina</taxon>
        <taxon>IRL clade</taxon>
        <taxon>Trifolieae</taxon>
        <taxon>Trifolium</taxon>
    </lineage>
</organism>
<dbReference type="Gene3D" id="3.80.10.10">
    <property type="entry name" value="Ribonuclease Inhibitor"/>
    <property type="match status" value="1"/>
</dbReference>
<evidence type="ECO:0000313" key="2">
    <source>
        <dbReference type="EMBL" id="MCH98483.1"/>
    </source>
</evidence>
<dbReference type="InterPro" id="IPR032675">
    <property type="entry name" value="LRR_dom_sf"/>
</dbReference>
<dbReference type="InterPro" id="IPR056789">
    <property type="entry name" value="LRR_R13L1-DRL21"/>
</dbReference>
<name>A0A392NGK0_9FABA</name>
<comment type="caution">
    <text evidence="2">The sequence shown here is derived from an EMBL/GenBank/DDBJ whole genome shotgun (WGS) entry which is preliminary data.</text>
</comment>
<dbReference type="EMBL" id="LXQA010037704">
    <property type="protein sequence ID" value="MCH98483.1"/>
    <property type="molecule type" value="Genomic_DNA"/>
</dbReference>
<protein>
    <submittedName>
        <fullName evidence="2">NBS-LRR resistance protein</fullName>
    </submittedName>
</protein>
<gene>
    <name evidence="2" type="ORF">A2U01_0019485</name>
</gene>
<reference evidence="2 3" key="1">
    <citation type="journal article" date="2018" name="Front. Plant Sci.">
        <title>Red Clover (Trifolium pratense) and Zigzag Clover (T. medium) - A Picture of Genomic Similarities and Differences.</title>
        <authorList>
            <person name="Dluhosova J."/>
            <person name="Istvanek J."/>
            <person name="Nedelnik J."/>
            <person name="Repkova J."/>
        </authorList>
    </citation>
    <scope>NUCLEOTIDE SEQUENCE [LARGE SCALE GENOMIC DNA]</scope>
    <source>
        <strain evidence="3">cv. 10/8</strain>
        <tissue evidence="2">Leaf</tissue>
    </source>
</reference>
<keyword evidence="3" id="KW-1185">Reference proteome</keyword>
<dbReference type="Proteomes" id="UP000265520">
    <property type="component" value="Unassembled WGS sequence"/>
</dbReference>
<proteinExistence type="predicted"/>
<dbReference type="AlphaFoldDB" id="A0A392NGK0"/>
<dbReference type="Pfam" id="PF25019">
    <property type="entry name" value="LRR_R13L1-DRL21"/>
    <property type="match status" value="1"/>
</dbReference>
<accession>A0A392NGK0</accession>